<feature type="domain" description="Ig-like" evidence="4">
    <location>
        <begin position="23"/>
        <end position="116"/>
    </location>
</feature>
<name>A0A6P7WIY1_9AMPH</name>
<feature type="region of interest" description="Disordered" evidence="1">
    <location>
        <begin position="269"/>
        <end position="299"/>
    </location>
</feature>
<keyword evidence="5" id="KW-1185">Reference proteome</keyword>
<dbReference type="PROSITE" id="PS50835">
    <property type="entry name" value="IG_LIKE"/>
    <property type="match status" value="1"/>
</dbReference>
<dbReference type="InParanoid" id="A0A6P7WIY1"/>
<dbReference type="PANTHER" id="PTHR39220:SF1">
    <property type="entry name" value="TRANSMEMBRANE PROTEIN PVRIG"/>
    <property type="match status" value="1"/>
</dbReference>
<keyword evidence="2" id="KW-0472">Membrane</keyword>
<evidence type="ECO:0000313" key="5">
    <source>
        <dbReference type="Proteomes" id="UP000515156"/>
    </source>
</evidence>
<dbReference type="InterPro" id="IPR007110">
    <property type="entry name" value="Ig-like_dom"/>
</dbReference>
<sequence length="299" mass="33617">MPRAVVLLGSLVLTCIGTGIFSPEVHIWAEIPQKAEDPVKVSCSLSRHAGHIVQVNWRRQEENETPVNVVVFNPNIGVYKHHDYKEVVQLHNESDNITSISLSKGNKTEKNSTYCCKFITFPDGNLEACIKVPDTAPEGSVSSRFTLRMDIFGTLLGVFLLVGIIILLFNILRKRVRKSPQQGNLHQIPECQGTQMATETLRTQESTLSSLRSNNLNCFHNTFRYKFGSEGGRESFVPHPPSDFVTMENRLYYEGAAVAEKVKNIKEQLEKGEKSRDSGQGREKHLEAAAEEMRCSLER</sequence>
<dbReference type="InterPro" id="IPR057367">
    <property type="entry name" value="Ig_PVRIG"/>
</dbReference>
<evidence type="ECO:0000256" key="1">
    <source>
        <dbReference type="SAM" id="MobiDB-lite"/>
    </source>
</evidence>
<dbReference type="GO" id="GO:0050860">
    <property type="term" value="P:negative regulation of T cell receptor signaling pathway"/>
    <property type="evidence" value="ECO:0007669"/>
    <property type="project" value="InterPro"/>
</dbReference>
<evidence type="ECO:0000259" key="4">
    <source>
        <dbReference type="PROSITE" id="PS50835"/>
    </source>
</evidence>
<dbReference type="KEGG" id="muo:115457797"/>
<dbReference type="Gene3D" id="2.60.40.10">
    <property type="entry name" value="Immunoglobulins"/>
    <property type="match status" value="1"/>
</dbReference>
<dbReference type="GO" id="GO:0005886">
    <property type="term" value="C:plasma membrane"/>
    <property type="evidence" value="ECO:0007669"/>
    <property type="project" value="TreeGrafter"/>
</dbReference>
<dbReference type="InterPro" id="IPR034452">
    <property type="entry name" value="TM_PVRIG"/>
</dbReference>
<dbReference type="AlphaFoldDB" id="A0A6P7WIY1"/>
<dbReference type="InterPro" id="IPR013783">
    <property type="entry name" value="Ig-like_fold"/>
</dbReference>
<accession>A0A6P7WIY1</accession>
<dbReference type="PANTHER" id="PTHR39220">
    <property type="entry name" value="TRANSMEMBRANE PROTEIN PVRIG"/>
    <property type="match status" value="1"/>
</dbReference>
<dbReference type="CTD" id="79037"/>
<dbReference type="OrthoDB" id="9666214at2759"/>
<evidence type="ECO:0000256" key="3">
    <source>
        <dbReference type="SAM" id="SignalP"/>
    </source>
</evidence>
<reference evidence="6" key="1">
    <citation type="submission" date="2025-08" db="UniProtKB">
        <authorList>
            <consortium name="RefSeq"/>
        </authorList>
    </citation>
    <scope>IDENTIFICATION</scope>
</reference>
<feature type="signal peptide" evidence="3">
    <location>
        <begin position="1"/>
        <end position="17"/>
    </location>
</feature>
<dbReference type="FunCoup" id="A0A6P7WIY1">
    <property type="interactions" value="230"/>
</dbReference>
<feature type="transmembrane region" description="Helical" evidence="2">
    <location>
        <begin position="151"/>
        <end position="172"/>
    </location>
</feature>
<gene>
    <name evidence="6" type="primary">PVRIG</name>
</gene>
<feature type="chain" id="PRO_5027725254" evidence="3">
    <location>
        <begin position="18"/>
        <end position="299"/>
    </location>
</feature>
<protein>
    <submittedName>
        <fullName evidence="6">Transmembrane protein PVRIG isoform X1</fullName>
    </submittedName>
</protein>
<keyword evidence="2 6" id="KW-0812">Transmembrane</keyword>
<evidence type="ECO:0000313" key="6">
    <source>
        <dbReference type="RefSeq" id="XP_030043262.1"/>
    </source>
</evidence>
<dbReference type="RefSeq" id="XP_030043262.1">
    <property type="nucleotide sequence ID" value="XM_030187402.1"/>
</dbReference>
<dbReference type="GO" id="GO:0038023">
    <property type="term" value="F:signaling receptor activity"/>
    <property type="evidence" value="ECO:0007669"/>
    <property type="project" value="InterPro"/>
</dbReference>
<dbReference type="Pfam" id="PF25456">
    <property type="entry name" value="Ig_PVRIG"/>
    <property type="match status" value="1"/>
</dbReference>
<evidence type="ECO:0000256" key="2">
    <source>
        <dbReference type="SAM" id="Phobius"/>
    </source>
</evidence>
<dbReference type="Proteomes" id="UP000515156">
    <property type="component" value="Chromosome 14"/>
</dbReference>
<proteinExistence type="predicted"/>
<dbReference type="GeneID" id="115457797"/>
<keyword evidence="2" id="KW-1133">Transmembrane helix</keyword>
<keyword evidence="3" id="KW-0732">Signal</keyword>
<organism evidence="5 6">
    <name type="scientific">Microcaecilia unicolor</name>
    <dbReference type="NCBI Taxonomy" id="1415580"/>
    <lineage>
        <taxon>Eukaryota</taxon>
        <taxon>Metazoa</taxon>
        <taxon>Chordata</taxon>
        <taxon>Craniata</taxon>
        <taxon>Vertebrata</taxon>
        <taxon>Euteleostomi</taxon>
        <taxon>Amphibia</taxon>
        <taxon>Gymnophiona</taxon>
        <taxon>Siphonopidae</taxon>
        <taxon>Microcaecilia</taxon>
    </lineage>
</organism>